<keyword evidence="2" id="KW-0812">Transmembrane</keyword>
<gene>
    <name evidence="3" type="ORF">A2755_00240</name>
</gene>
<evidence type="ECO:0000313" key="4">
    <source>
        <dbReference type="Proteomes" id="UP000177029"/>
    </source>
</evidence>
<evidence type="ECO:0000256" key="1">
    <source>
        <dbReference type="SAM" id="MobiDB-lite"/>
    </source>
</evidence>
<organism evidence="3 4">
    <name type="scientific">Candidatus Wolfebacteria bacterium RIFCSPHIGHO2_01_FULL_48_22</name>
    <dbReference type="NCBI Taxonomy" id="1802555"/>
    <lineage>
        <taxon>Bacteria</taxon>
        <taxon>Candidatus Wolfeibacteriota</taxon>
    </lineage>
</organism>
<evidence type="ECO:0000313" key="3">
    <source>
        <dbReference type="EMBL" id="OGM92511.1"/>
    </source>
</evidence>
<reference evidence="3 4" key="1">
    <citation type="journal article" date="2016" name="Nat. Commun.">
        <title>Thousands of microbial genomes shed light on interconnected biogeochemical processes in an aquifer system.</title>
        <authorList>
            <person name="Anantharaman K."/>
            <person name="Brown C.T."/>
            <person name="Hug L.A."/>
            <person name="Sharon I."/>
            <person name="Castelle C.J."/>
            <person name="Probst A.J."/>
            <person name="Thomas B.C."/>
            <person name="Singh A."/>
            <person name="Wilkins M.J."/>
            <person name="Karaoz U."/>
            <person name="Brodie E.L."/>
            <person name="Williams K.H."/>
            <person name="Hubbard S.S."/>
            <person name="Banfield J.F."/>
        </authorList>
    </citation>
    <scope>NUCLEOTIDE SEQUENCE [LARGE SCALE GENOMIC DNA]</scope>
</reference>
<feature type="region of interest" description="Disordered" evidence="1">
    <location>
        <begin position="29"/>
        <end position="56"/>
    </location>
</feature>
<keyword evidence="2" id="KW-0472">Membrane</keyword>
<sequence>MKTIGWIVGIVVVAAVVYFAVSAGPSHVPTGDMQGEQVSNTDGSPTTMRQMLSGPSRTCTFSDVTEDASSQGTIYAANGNMRGDFSATSQGTVYASHMIIKDDTVYTWMDGMEGGYMMTMSAMMDGEKPQGAVDPDKQIDFDCNSWSPDSSKFNLPNMQFMDVMQLQTQIQGNFNY</sequence>
<evidence type="ECO:0008006" key="5">
    <source>
        <dbReference type="Google" id="ProtNLM"/>
    </source>
</evidence>
<accession>A0A1F8DV79</accession>
<protein>
    <recommendedName>
        <fullName evidence="5">DUF4412 domain-containing protein</fullName>
    </recommendedName>
</protein>
<feature type="compositionally biased region" description="Polar residues" evidence="1">
    <location>
        <begin position="36"/>
        <end position="56"/>
    </location>
</feature>
<evidence type="ECO:0000256" key="2">
    <source>
        <dbReference type="SAM" id="Phobius"/>
    </source>
</evidence>
<proteinExistence type="predicted"/>
<dbReference type="AlphaFoldDB" id="A0A1F8DV79"/>
<comment type="caution">
    <text evidence="3">The sequence shown here is derived from an EMBL/GenBank/DDBJ whole genome shotgun (WGS) entry which is preliminary data.</text>
</comment>
<dbReference type="EMBL" id="MGIP01000001">
    <property type="protein sequence ID" value="OGM92511.1"/>
    <property type="molecule type" value="Genomic_DNA"/>
</dbReference>
<name>A0A1F8DV79_9BACT</name>
<dbReference type="Proteomes" id="UP000177029">
    <property type="component" value="Unassembled WGS sequence"/>
</dbReference>
<dbReference type="STRING" id="1802555.A2755_00240"/>
<keyword evidence="2" id="KW-1133">Transmembrane helix</keyword>
<feature type="transmembrane region" description="Helical" evidence="2">
    <location>
        <begin position="6"/>
        <end position="24"/>
    </location>
</feature>